<protein>
    <recommendedName>
        <fullName evidence="1">Rhodanase C-terminal domain-containing protein</fullName>
    </recommendedName>
</protein>
<accession>A0A452QLM7</accession>
<name>A0A452QLM7_URSAM</name>
<reference evidence="2" key="2">
    <citation type="submission" date="2025-08" db="UniProtKB">
        <authorList>
            <consortium name="Ensembl"/>
        </authorList>
    </citation>
    <scope>IDENTIFICATION</scope>
</reference>
<evidence type="ECO:0000313" key="2">
    <source>
        <dbReference type="Ensembl" id="ENSUAMP00000006211.1"/>
    </source>
</evidence>
<keyword evidence="3" id="KW-1185">Reference proteome</keyword>
<dbReference type="Proteomes" id="UP000291022">
    <property type="component" value="Unassembled WGS sequence"/>
</dbReference>
<dbReference type="OMA" id="VKEECEC"/>
<sequence length="111" mass="12593">MYVFEIRAFLSSPECSYCGAPWDQYKLCSTPQCRQLILTCPACQRQGVTACCVTCQDKGRRPASSPTQSSFKEECECTARRPRIPSELPRQVRLPGSPEPRKKFFLVPIIM</sequence>
<dbReference type="GeneTree" id="ENSGT00940000181570"/>
<organism evidence="2 3">
    <name type="scientific">Ursus americanus</name>
    <name type="common">American black bear</name>
    <name type="synonym">Euarctos americanus</name>
    <dbReference type="NCBI Taxonomy" id="9643"/>
    <lineage>
        <taxon>Eukaryota</taxon>
        <taxon>Metazoa</taxon>
        <taxon>Chordata</taxon>
        <taxon>Craniata</taxon>
        <taxon>Vertebrata</taxon>
        <taxon>Euteleostomi</taxon>
        <taxon>Mammalia</taxon>
        <taxon>Eutheria</taxon>
        <taxon>Laurasiatheria</taxon>
        <taxon>Carnivora</taxon>
        <taxon>Caniformia</taxon>
        <taxon>Ursidae</taxon>
        <taxon>Ursus</taxon>
    </lineage>
</organism>
<dbReference type="PANTHER" id="PTHR43268:SF6">
    <property type="entry name" value="THIOSULFATE SULFURTRANSFERASE_RHODANESE-LIKE DOMAIN-CONTAINING PROTEIN 2"/>
    <property type="match status" value="1"/>
</dbReference>
<reference evidence="2" key="3">
    <citation type="submission" date="2025-09" db="UniProtKB">
        <authorList>
            <consortium name="Ensembl"/>
        </authorList>
    </citation>
    <scope>IDENTIFICATION</scope>
</reference>
<dbReference type="InterPro" id="IPR020936">
    <property type="entry name" value="TrhO"/>
</dbReference>
<dbReference type="PANTHER" id="PTHR43268">
    <property type="entry name" value="THIOSULFATE SULFURTRANSFERASE/RHODANESE-LIKE DOMAIN-CONTAINING PROTEIN 2"/>
    <property type="match status" value="1"/>
</dbReference>
<dbReference type="AlphaFoldDB" id="A0A452QLM7"/>
<dbReference type="Pfam" id="PF12368">
    <property type="entry name" value="Rhodanese_C"/>
    <property type="match status" value="1"/>
</dbReference>
<proteinExistence type="predicted"/>
<evidence type="ECO:0000259" key="1">
    <source>
        <dbReference type="Pfam" id="PF12368"/>
    </source>
</evidence>
<reference evidence="3" key="1">
    <citation type="submission" date="2016-06" db="EMBL/GenBank/DDBJ databases">
        <title>De novo assembly and RNA-Seq shows season-dependent expression and editing in black bear kidneys.</title>
        <authorList>
            <person name="Korstanje R."/>
            <person name="Srivastava A."/>
            <person name="Sarsani V.K."/>
            <person name="Sheehan S.M."/>
            <person name="Seger R.L."/>
            <person name="Barter M.E."/>
            <person name="Lindqvist C."/>
            <person name="Brody L.C."/>
            <person name="Mullikin J.C."/>
        </authorList>
    </citation>
    <scope>NUCLEOTIDE SEQUENCE [LARGE SCALE GENOMIC DNA]</scope>
</reference>
<dbReference type="InterPro" id="IPR022111">
    <property type="entry name" value="Rhodanese_C"/>
</dbReference>
<dbReference type="Ensembl" id="ENSUAMT00000007025.1">
    <property type="protein sequence ID" value="ENSUAMP00000006211.1"/>
    <property type="gene ID" value="ENSUAMG00000005468.1"/>
</dbReference>
<feature type="domain" description="Rhodanase C-terminal" evidence="1">
    <location>
        <begin position="2"/>
        <end position="56"/>
    </location>
</feature>
<evidence type="ECO:0000313" key="3">
    <source>
        <dbReference type="Proteomes" id="UP000291022"/>
    </source>
</evidence>